<keyword evidence="3" id="KW-1185">Reference proteome</keyword>
<protein>
    <submittedName>
        <fullName evidence="2">Uncharacterized protein</fullName>
    </submittedName>
</protein>
<evidence type="ECO:0000256" key="1">
    <source>
        <dbReference type="SAM" id="MobiDB-lite"/>
    </source>
</evidence>
<dbReference type="EMBL" id="JNCA01000001">
    <property type="protein sequence ID" value="KDN56693.1"/>
    <property type="molecule type" value="Genomic_DNA"/>
</dbReference>
<evidence type="ECO:0000313" key="3">
    <source>
        <dbReference type="Proteomes" id="UP000027064"/>
    </source>
</evidence>
<comment type="caution">
    <text evidence="2">The sequence shown here is derived from an EMBL/GenBank/DDBJ whole genome shotgun (WGS) entry which is preliminary data.</text>
</comment>
<proteinExistence type="predicted"/>
<gene>
    <name evidence="2" type="ORF">FEM21_01960</name>
</gene>
<sequence length="41" mass="4385">MAALAIDGVLKTVSELNLEGEDVSKKSSLQENNPKATIIKE</sequence>
<name>A0A066WVS5_9FLAO</name>
<dbReference type="Proteomes" id="UP000027064">
    <property type="component" value="Unassembled WGS sequence"/>
</dbReference>
<feature type="region of interest" description="Disordered" evidence="1">
    <location>
        <begin position="22"/>
        <end position="41"/>
    </location>
</feature>
<evidence type="ECO:0000313" key="2">
    <source>
        <dbReference type="EMBL" id="KDN56693.1"/>
    </source>
</evidence>
<dbReference type="AlphaFoldDB" id="A0A066WVS5"/>
<reference evidence="2 3" key="1">
    <citation type="submission" date="2014-05" db="EMBL/GenBank/DDBJ databases">
        <title>Genome Sequence of Flavobacterium sp. EM1321.</title>
        <authorList>
            <person name="Shin S.-K."/>
            <person name="Yi H."/>
        </authorList>
    </citation>
    <scope>NUCLEOTIDE SEQUENCE [LARGE SCALE GENOMIC DNA]</scope>
    <source>
        <strain evidence="2 3">EM1321</strain>
    </source>
</reference>
<accession>A0A066WVS5</accession>
<organism evidence="2 3">
    <name type="scientific">Flavobacterium seoulense</name>
    <dbReference type="NCBI Taxonomy" id="1492738"/>
    <lineage>
        <taxon>Bacteria</taxon>
        <taxon>Pseudomonadati</taxon>
        <taxon>Bacteroidota</taxon>
        <taxon>Flavobacteriia</taxon>
        <taxon>Flavobacteriales</taxon>
        <taxon>Flavobacteriaceae</taxon>
        <taxon>Flavobacterium</taxon>
    </lineage>
</organism>
<feature type="compositionally biased region" description="Polar residues" evidence="1">
    <location>
        <begin position="26"/>
        <end position="35"/>
    </location>
</feature>
<dbReference type="PATRIC" id="fig|1492738.3.peg.189"/>